<sequence length="85" mass="9211">MTRFPKPNRQHDDDAADRFVKGIAAPAPAPAPAPAAKPDLSRPTVDIPTELHRQFKARCATDGTTMGEVVAKIMQSWLTDAQTKS</sequence>
<evidence type="ECO:0000313" key="2">
    <source>
        <dbReference type="EMBL" id="QKE90852.1"/>
    </source>
</evidence>
<organism evidence="2 3">
    <name type="scientific">Lichenicola cladoniae</name>
    <dbReference type="NCBI Taxonomy" id="1484109"/>
    <lineage>
        <taxon>Bacteria</taxon>
        <taxon>Pseudomonadati</taxon>
        <taxon>Pseudomonadota</taxon>
        <taxon>Alphaproteobacteria</taxon>
        <taxon>Acetobacterales</taxon>
        <taxon>Acetobacteraceae</taxon>
        <taxon>Lichenicola</taxon>
    </lineage>
</organism>
<dbReference type="KEGG" id="lck:HN018_13120"/>
<dbReference type="Proteomes" id="UP000500767">
    <property type="component" value="Chromosome"/>
</dbReference>
<protein>
    <recommendedName>
        <fullName evidence="4">ParG</fullName>
    </recommendedName>
</protein>
<evidence type="ECO:0008006" key="4">
    <source>
        <dbReference type="Google" id="ProtNLM"/>
    </source>
</evidence>
<evidence type="ECO:0000313" key="3">
    <source>
        <dbReference type="Proteomes" id="UP000500767"/>
    </source>
</evidence>
<dbReference type="SUPFAM" id="SSF47598">
    <property type="entry name" value="Ribbon-helix-helix"/>
    <property type="match status" value="1"/>
</dbReference>
<accession>A0A6M8HR89</accession>
<feature type="region of interest" description="Disordered" evidence="1">
    <location>
        <begin position="1"/>
        <end position="44"/>
    </location>
</feature>
<dbReference type="Gene3D" id="1.10.1220.10">
    <property type="entry name" value="Met repressor-like"/>
    <property type="match status" value="1"/>
</dbReference>
<keyword evidence="3" id="KW-1185">Reference proteome</keyword>
<proteinExistence type="predicted"/>
<dbReference type="EMBL" id="CP053708">
    <property type="protein sequence ID" value="QKE90852.1"/>
    <property type="molecule type" value="Genomic_DNA"/>
</dbReference>
<dbReference type="RefSeq" id="WP_171836267.1">
    <property type="nucleotide sequence ID" value="NZ_CP053708.1"/>
</dbReference>
<name>A0A6M8HR89_9PROT</name>
<dbReference type="GO" id="GO:0006355">
    <property type="term" value="P:regulation of DNA-templated transcription"/>
    <property type="evidence" value="ECO:0007669"/>
    <property type="project" value="InterPro"/>
</dbReference>
<evidence type="ECO:0000256" key="1">
    <source>
        <dbReference type="SAM" id="MobiDB-lite"/>
    </source>
</evidence>
<dbReference type="Pfam" id="PF09274">
    <property type="entry name" value="ParG"/>
    <property type="match status" value="1"/>
</dbReference>
<feature type="compositionally biased region" description="Basic and acidic residues" evidence="1">
    <location>
        <begin position="9"/>
        <end position="20"/>
    </location>
</feature>
<dbReference type="AlphaFoldDB" id="A0A6M8HR89"/>
<reference evidence="2 3" key="1">
    <citation type="journal article" date="2014" name="World J. Microbiol. Biotechnol.">
        <title>Biodiversity and physiological characteristics of Antarctic and Arctic lichens-associated bacteria.</title>
        <authorList>
            <person name="Lee Y.M."/>
            <person name="Kim E.H."/>
            <person name="Lee H.K."/>
            <person name="Hong S.G."/>
        </authorList>
    </citation>
    <scope>NUCLEOTIDE SEQUENCE [LARGE SCALE GENOMIC DNA]</scope>
    <source>
        <strain evidence="2 3">PAMC 26569</strain>
    </source>
</reference>
<gene>
    <name evidence="2" type="ORF">HN018_13120</name>
</gene>
<dbReference type="InterPro" id="IPR010985">
    <property type="entry name" value="Ribbon_hlx_hlx"/>
</dbReference>
<dbReference type="InterPro" id="IPR013321">
    <property type="entry name" value="Arc_rbn_hlx_hlx"/>
</dbReference>
<dbReference type="InterPro" id="IPR015354">
    <property type="entry name" value="DNA_partition_ParG"/>
</dbReference>